<accession>A0ABX4LZM8</accession>
<keyword evidence="6 7" id="KW-0472">Membrane</keyword>
<evidence type="ECO:0000256" key="4">
    <source>
        <dbReference type="ARBA" id="ARBA00022840"/>
    </source>
</evidence>
<feature type="domain" description="ABC transmembrane type-1" evidence="9">
    <location>
        <begin position="30"/>
        <end position="313"/>
    </location>
</feature>
<dbReference type="PROSITE" id="PS50929">
    <property type="entry name" value="ABC_TM1F"/>
    <property type="match status" value="1"/>
</dbReference>
<evidence type="ECO:0000256" key="7">
    <source>
        <dbReference type="SAM" id="Phobius"/>
    </source>
</evidence>
<evidence type="ECO:0000313" key="11">
    <source>
        <dbReference type="Proteomes" id="UP000224740"/>
    </source>
</evidence>
<reference evidence="11" key="1">
    <citation type="submission" date="2017-09" db="EMBL/GenBank/DDBJ databases">
        <title>Arcobacter canalis sp. nov., a new species isolated from a water canal contaminated with urban sewage.</title>
        <authorList>
            <person name="Perez-Cataluna A."/>
            <person name="Salas-Masso N."/>
            <person name="Figueras M.J."/>
        </authorList>
    </citation>
    <scope>NUCLEOTIDE SEQUENCE [LARGE SCALE GENOMIC DNA]</scope>
    <source>
        <strain evidence="11">CECT 7727</strain>
    </source>
</reference>
<dbReference type="Gene3D" id="3.40.50.300">
    <property type="entry name" value="P-loop containing nucleotide triphosphate hydrolases"/>
    <property type="match status" value="1"/>
</dbReference>
<dbReference type="Pfam" id="PF00664">
    <property type="entry name" value="ABC_membrane"/>
    <property type="match status" value="1"/>
</dbReference>
<keyword evidence="11" id="KW-1185">Reference proteome</keyword>
<dbReference type="InterPro" id="IPR003439">
    <property type="entry name" value="ABC_transporter-like_ATP-bd"/>
</dbReference>
<dbReference type="SUPFAM" id="SSF90123">
    <property type="entry name" value="ABC transporter transmembrane region"/>
    <property type="match status" value="1"/>
</dbReference>
<feature type="transmembrane region" description="Helical" evidence="7">
    <location>
        <begin position="256"/>
        <end position="280"/>
    </location>
</feature>
<sequence>MQFGDLKMKTKKVQLLRLLQIAKAKKYLLFIACLFAVLHAILTLAPYILSYEILNQTTSNDLDIKLLKTYVFYTIITVVISYLCLYIALIFSHMAAFEILYNFRVLIAKKLASLSIGYLQNRATGELKKILVDDIEKIEKFIAHNLIDIIKASIMPIIILIYMFIIDYILAIASLIPLIVFFLWLLVLFKTKALQEITKQYSKSTKKMDSVIVEYIRSIALMKIFNQDANRFKNYKNTVEEHTSCVKEYIEKNSGFYAIIVSFISNSLLPILAFGVYFYFQKEINFATLLLFLILGVAYLKPVLAISTLANSIFITYEAVNEIDNILEEKEKLILNNKKANFKNYEIEYNNVSFAYGKKEVLKNINLKLNQGEITAFVGLSGAGKTTCAELLARFYDPQKGYISIGGVDIKSVSYSSLIDKVSFVFQDNFMFNSTIFENIAMGKDVSLEEVISASRIAQAHDFISKLENTYETVYSKEVCLSGGQIQRIQLARVVLKDSPIVILDEATSFSDAKNEYEIQKALSEVIKNKTVIMIAHRLSTIQNVHKIVVFNEGKIQSIGKHEELLEVCDTYKFMWNNYINSKEFELKGSDK</sequence>
<dbReference type="EMBL" id="NXAO01000015">
    <property type="protein sequence ID" value="PHO16057.1"/>
    <property type="molecule type" value="Genomic_DNA"/>
</dbReference>
<feature type="domain" description="ABC transporter" evidence="8">
    <location>
        <begin position="347"/>
        <end position="578"/>
    </location>
</feature>
<evidence type="ECO:0000259" key="9">
    <source>
        <dbReference type="PROSITE" id="PS50929"/>
    </source>
</evidence>
<dbReference type="SMART" id="SM00382">
    <property type="entry name" value="AAA"/>
    <property type="match status" value="1"/>
</dbReference>
<dbReference type="PANTHER" id="PTHR43394:SF1">
    <property type="entry name" value="ATP-BINDING CASSETTE SUB-FAMILY B MEMBER 10, MITOCHONDRIAL"/>
    <property type="match status" value="1"/>
</dbReference>
<proteinExistence type="predicted"/>
<gene>
    <name evidence="10" type="ORF">CPH92_03755</name>
</gene>
<keyword evidence="4" id="KW-0067">ATP-binding</keyword>
<feature type="transmembrane region" description="Helical" evidence="7">
    <location>
        <begin position="27"/>
        <end position="50"/>
    </location>
</feature>
<evidence type="ECO:0000256" key="5">
    <source>
        <dbReference type="ARBA" id="ARBA00022989"/>
    </source>
</evidence>
<evidence type="ECO:0000256" key="6">
    <source>
        <dbReference type="ARBA" id="ARBA00023136"/>
    </source>
</evidence>
<dbReference type="SUPFAM" id="SSF52540">
    <property type="entry name" value="P-loop containing nucleoside triphosphate hydrolases"/>
    <property type="match status" value="1"/>
</dbReference>
<dbReference type="Pfam" id="PF00005">
    <property type="entry name" value="ABC_tran"/>
    <property type="match status" value="1"/>
</dbReference>
<keyword evidence="5 7" id="KW-1133">Transmembrane helix</keyword>
<dbReference type="PROSITE" id="PS50893">
    <property type="entry name" value="ABC_TRANSPORTER_2"/>
    <property type="match status" value="1"/>
</dbReference>
<feature type="transmembrane region" description="Helical" evidence="7">
    <location>
        <begin position="146"/>
        <end position="165"/>
    </location>
</feature>
<protein>
    <submittedName>
        <fullName evidence="10">ABC transporter</fullName>
    </submittedName>
</protein>
<dbReference type="PANTHER" id="PTHR43394">
    <property type="entry name" value="ATP-DEPENDENT PERMEASE MDL1, MITOCHONDRIAL"/>
    <property type="match status" value="1"/>
</dbReference>
<dbReference type="InterPro" id="IPR027417">
    <property type="entry name" value="P-loop_NTPase"/>
</dbReference>
<dbReference type="InterPro" id="IPR036640">
    <property type="entry name" value="ABC1_TM_sf"/>
</dbReference>
<dbReference type="InterPro" id="IPR039421">
    <property type="entry name" value="Type_1_exporter"/>
</dbReference>
<comment type="caution">
    <text evidence="10">The sequence shown here is derived from an EMBL/GenBank/DDBJ whole genome shotgun (WGS) entry which is preliminary data.</text>
</comment>
<evidence type="ECO:0000256" key="3">
    <source>
        <dbReference type="ARBA" id="ARBA00022741"/>
    </source>
</evidence>
<feature type="transmembrane region" description="Helical" evidence="7">
    <location>
        <begin position="70"/>
        <end position="91"/>
    </location>
</feature>
<comment type="subcellular location">
    <subcellularLocation>
        <location evidence="1">Cell membrane</location>
        <topology evidence="1">Multi-pass membrane protein</topology>
    </subcellularLocation>
</comment>
<keyword evidence="3" id="KW-0547">Nucleotide-binding</keyword>
<feature type="transmembrane region" description="Helical" evidence="7">
    <location>
        <begin position="171"/>
        <end position="189"/>
    </location>
</feature>
<dbReference type="Gene3D" id="1.20.1560.10">
    <property type="entry name" value="ABC transporter type 1, transmembrane domain"/>
    <property type="match status" value="1"/>
</dbReference>
<dbReference type="InterPro" id="IPR011527">
    <property type="entry name" value="ABC1_TM_dom"/>
</dbReference>
<dbReference type="Proteomes" id="UP000224740">
    <property type="component" value="Unassembled WGS sequence"/>
</dbReference>
<dbReference type="InterPro" id="IPR003593">
    <property type="entry name" value="AAA+_ATPase"/>
</dbReference>
<keyword evidence="2 7" id="KW-0812">Transmembrane</keyword>
<evidence type="ECO:0000313" key="10">
    <source>
        <dbReference type="EMBL" id="PHO16057.1"/>
    </source>
</evidence>
<organism evidence="10 11">
    <name type="scientific">Malaciobacter marinus</name>
    <dbReference type="NCBI Taxonomy" id="505249"/>
    <lineage>
        <taxon>Bacteria</taxon>
        <taxon>Pseudomonadati</taxon>
        <taxon>Campylobacterota</taxon>
        <taxon>Epsilonproteobacteria</taxon>
        <taxon>Campylobacterales</taxon>
        <taxon>Arcobacteraceae</taxon>
        <taxon>Malaciobacter</taxon>
    </lineage>
</organism>
<evidence type="ECO:0000259" key="8">
    <source>
        <dbReference type="PROSITE" id="PS50893"/>
    </source>
</evidence>
<name>A0ABX4LZM8_9BACT</name>
<dbReference type="PROSITE" id="PS00211">
    <property type="entry name" value="ABC_TRANSPORTER_1"/>
    <property type="match status" value="1"/>
</dbReference>
<feature type="transmembrane region" description="Helical" evidence="7">
    <location>
        <begin position="286"/>
        <end position="304"/>
    </location>
</feature>
<dbReference type="InterPro" id="IPR017871">
    <property type="entry name" value="ABC_transporter-like_CS"/>
</dbReference>
<evidence type="ECO:0000256" key="2">
    <source>
        <dbReference type="ARBA" id="ARBA00022692"/>
    </source>
</evidence>
<evidence type="ECO:0000256" key="1">
    <source>
        <dbReference type="ARBA" id="ARBA00004651"/>
    </source>
</evidence>